<evidence type="ECO:0000313" key="2">
    <source>
        <dbReference type="EMBL" id="KAJ6436967.1"/>
    </source>
</evidence>
<comment type="caution">
    <text evidence="2">The sequence shown here is derived from an EMBL/GenBank/DDBJ whole genome shotgun (WGS) entry which is preliminary data.</text>
</comment>
<evidence type="ECO:0000256" key="1">
    <source>
        <dbReference type="SAM" id="SignalP"/>
    </source>
</evidence>
<dbReference type="Proteomes" id="UP001163105">
    <property type="component" value="Unassembled WGS sequence"/>
</dbReference>
<dbReference type="EMBL" id="JAQHRD010000015">
    <property type="protein sequence ID" value="KAJ6436967.1"/>
    <property type="molecule type" value="Genomic_DNA"/>
</dbReference>
<sequence length="77" mass="9297">MQVGVLLLAEPWVSAFVVHVKDVAENRREREEVFKESSPTGKHRWTNTSHRHIVRRYRIEILPDNIRQRTLENWSQY</sequence>
<keyword evidence="1" id="KW-0732">Signal</keyword>
<proteinExistence type="predicted"/>
<evidence type="ECO:0000313" key="3">
    <source>
        <dbReference type="Proteomes" id="UP001163105"/>
    </source>
</evidence>
<name>A0AB34FEN5_9HYPO</name>
<feature type="signal peptide" evidence="1">
    <location>
        <begin position="1"/>
        <end position="15"/>
    </location>
</feature>
<evidence type="ECO:0008006" key="4">
    <source>
        <dbReference type="Google" id="ProtNLM"/>
    </source>
</evidence>
<protein>
    <recommendedName>
        <fullName evidence="4">Secreted protein</fullName>
    </recommendedName>
</protein>
<keyword evidence="3" id="KW-1185">Reference proteome</keyword>
<reference evidence="2" key="1">
    <citation type="submission" date="2023-01" db="EMBL/GenBank/DDBJ databases">
        <title>The growth and conidiation of Purpureocillium lavendulum are regulated by nitrogen source and histone H3K14 acetylation.</title>
        <authorList>
            <person name="Tang P."/>
            <person name="Han J."/>
            <person name="Zhang C."/>
            <person name="Tang P."/>
            <person name="Qi F."/>
            <person name="Zhang K."/>
            <person name="Liang L."/>
        </authorList>
    </citation>
    <scope>NUCLEOTIDE SEQUENCE</scope>
    <source>
        <strain evidence="2">YMF1.00683</strain>
    </source>
</reference>
<accession>A0AB34FEN5</accession>
<dbReference type="AlphaFoldDB" id="A0AB34FEN5"/>
<feature type="chain" id="PRO_5044230284" description="Secreted protein" evidence="1">
    <location>
        <begin position="16"/>
        <end position="77"/>
    </location>
</feature>
<gene>
    <name evidence="2" type="ORF">O9K51_10504</name>
</gene>
<organism evidence="2 3">
    <name type="scientific">Purpureocillium lavendulum</name>
    <dbReference type="NCBI Taxonomy" id="1247861"/>
    <lineage>
        <taxon>Eukaryota</taxon>
        <taxon>Fungi</taxon>
        <taxon>Dikarya</taxon>
        <taxon>Ascomycota</taxon>
        <taxon>Pezizomycotina</taxon>
        <taxon>Sordariomycetes</taxon>
        <taxon>Hypocreomycetidae</taxon>
        <taxon>Hypocreales</taxon>
        <taxon>Ophiocordycipitaceae</taxon>
        <taxon>Purpureocillium</taxon>
    </lineage>
</organism>